<keyword evidence="1" id="KW-0732">Signal</keyword>
<dbReference type="Pfam" id="PF01551">
    <property type="entry name" value="Peptidase_M23"/>
    <property type="match status" value="1"/>
</dbReference>
<keyword evidence="2" id="KW-0175">Coiled coil</keyword>
<dbReference type="InterPro" id="IPR057309">
    <property type="entry name" value="PcsB_CC"/>
</dbReference>
<dbReference type="eggNOG" id="COG4942">
    <property type="taxonomic scope" value="Bacteria"/>
</dbReference>
<evidence type="ECO:0000259" key="4">
    <source>
        <dbReference type="Pfam" id="PF24568"/>
    </source>
</evidence>
<dbReference type="AlphaFoldDB" id="A0A1B8RKH9"/>
<dbReference type="GO" id="GO:0004222">
    <property type="term" value="F:metalloendopeptidase activity"/>
    <property type="evidence" value="ECO:0007669"/>
    <property type="project" value="TreeGrafter"/>
</dbReference>
<evidence type="ECO:0000313" key="6">
    <source>
        <dbReference type="Proteomes" id="UP000092714"/>
    </source>
</evidence>
<dbReference type="PANTHER" id="PTHR21666">
    <property type="entry name" value="PEPTIDASE-RELATED"/>
    <property type="match status" value="1"/>
</dbReference>
<evidence type="ECO:0000256" key="2">
    <source>
        <dbReference type="SAM" id="Coils"/>
    </source>
</evidence>
<dbReference type="InterPro" id="IPR050570">
    <property type="entry name" value="Cell_wall_metabolism_enzyme"/>
</dbReference>
<feature type="domain" description="M23ase beta-sheet core" evidence="3">
    <location>
        <begin position="281"/>
        <end position="375"/>
    </location>
</feature>
<keyword evidence="6" id="KW-1185">Reference proteome</keyword>
<dbReference type="PANTHER" id="PTHR21666:SF289">
    <property type="entry name" value="L-ALA--D-GLU ENDOPEPTIDASE"/>
    <property type="match status" value="1"/>
</dbReference>
<sequence length="379" mass="42843">MKKKMIKYLTILLICNITINYIEGPIRVHADTLQEKKDKKEDIENKLEANSDERKAIEKESAKIQKELDLVKTKMDKLNEEINTLNKENKNIEEEILEVEKVLEENYEIIRSIIKIQYEQKVGGYLSILLEAKDFGNFLRRLEVVSNLIKNNDETIREIKELQVELESKKETLTKQMDEINKNKIIVEEEKGRLDKLNKENKAKVKKLIKLQGELSSQIKLTEKEISELESRGQEINNEIVSSSGGGSYNGSKMAWPVIGYTTLSSKFGYRIHPISGEKKLHTGIDIPAPAGTPVVAANSGTVIISRYDNSYGNMVAIDHGGGIVSFYAHNTERLVKVGDKVSKGQKISTVGTTGYSTGNHLHFEVKKNGTFVDPMNYL</sequence>
<accession>A0A1B8RKH9</accession>
<feature type="coiled-coil region" evidence="2">
    <location>
        <begin position="145"/>
        <end position="239"/>
    </location>
</feature>
<dbReference type="RefSeq" id="WP_065254829.1">
    <property type="nucleotide sequence ID" value="NZ_JADPFS010000041.1"/>
</dbReference>
<organism evidence="5 6">
    <name type="scientific">Clostridium paraputrificum</name>
    <dbReference type="NCBI Taxonomy" id="29363"/>
    <lineage>
        <taxon>Bacteria</taxon>
        <taxon>Bacillati</taxon>
        <taxon>Bacillota</taxon>
        <taxon>Clostridia</taxon>
        <taxon>Eubacteriales</taxon>
        <taxon>Clostridiaceae</taxon>
        <taxon>Clostridium</taxon>
    </lineage>
</organism>
<dbReference type="InterPro" id="IPR016047">
    <property type="entry name" value="M23ase_b-sheet_dom"/>
</dbReference>
<dbReference type="SUPFAM" id="SSF51261">
    <property type="entry name" value="Duplicated hybrid motif"/>
    <property type="match status" value="1"/>
</dbReference>
<dbReference type="Pfam" id="PF24568">
    <property type="entry name" value="CC_PcsB"/>
    <property type="match status" value="1"/>
</dbReference>
<dbReference type="InterPro" id="IPR011055">
    <property type="entry name" value="Dup_hybrid_motif"/>
</dbReference>
<feature type="domain" description="Peptidoglycan hydrolase PcsB coiled-coil" evidence="4">
    <location>
        <begin position="100"/>
        <end position="169"/>
    </location>
</feature>
<dbReference type="OrthoDB" id="9809488at2"/>
<evidence type="ECO:0000313" key="5">
    <source>
        <dbReference type="EMBL" id="OBY09460.1"/>
    </source>
</evidence>
<evidence type="ECO:0000259" key="3">
    <source>
        <dbReference type="Pfam" id="PF01551"/>
    </source>
</evidence>
<gene>
    <name evidence="5" type="ORF">CP373A1_16175</name>
</gene>
<dbReference type="CDD" id="cd12797">
    <property type="entry name" value="M23_peptidase"/>
    <property type="match status" value="1"/>
</dbReference>
<dbReference type="Gene3D" id="2.70.70.10">
    <property type="entry name" value="Glucose Permease (Domain IIA)"/>
    <property type="match status" value="1"/>
</dbReference>
<evidence type="ECO:0000256" key="1">
    <source>
        <dbReference type="ARBA" id="ARBA00022729"/>
    </source>
</evidence>
<dbReference type="Proteomes" id="UP000092714">
    <property type="component" value="Unassembled WGS sequence"/>
</dbReference>
<comment type="caution">
    <text evidence="5">The sequence shown here is derived from an EMBL/GenBank/DDBJ whole genome shotgun (WGS) entry which is preliminary data.</text>
</comment>
<proteinExistence type="predicted"/>
<name>A0A1B8RKH9_9CLOT</name>
<feature type="coiled-coil region" evidence="2">
    <location>
        <begin position="26"/>
        <end position="105"/>
    </location>
</feature>
<reference evidence="5 6" key="1">
    <citation type="submission" date="2016-06" db="EMBL/GenBank/DDBJ databases">
        <authorList>
            <person name="Kjaerup R.B."/>
            <person name="Dalgaard T.S."/>
            <person name="Juul-Madsen H.R."/>
        </authorList>
    </citation>
    <scope>NUCLEOTIDE SEQUENCE [LARGE SCALE GENOMIC DNA]</scope>
    <source>
        <strain evidence="5 6">373-A1</strain>
    </source>
</reference>
<dbReference type="EMBL" id="MAPZ01000033">
    <property type="protein sequence ID" value="OBY09460.1"/>
    <property type="molecule type" value="Genomic_DNA"/>
</dbReference>
<dbReference type="Gene3D" id="6.10.250.3150">
    <property type="match status" value="1"/>
</dbReference>
<protein>
    <submittedName>
        <fullName evidence="5">Uncharacterized protein</fullName>
    </submittedName>
</protein>